<evidence type="ECO:0000256" key="2">
    <source>
        <dbReference type="SAM" id="Coils"/>
    </source>
</evidence>
<dbReference type="AlphaFoldDB" id="A0AAD7U6V6"/>
<keyword evidence="2" id="KW-0175">Coiled coil</keyword>
<dbReference type="PANTHER" id="PTHR23315">
    <property type="entry name" value="U BOX DOMAIN-CONTAINING"/>
    <property type="match status" value="1"/>
</dbReference>
<feature type="coiled-coil region" evidence="2">
    <location>
        <begin position="263"/>
        <end position="290"/>
    </location>
</feature>
<dbReference type="InterPro" id="IPR011989">
    <property type="entry name" value="ARM-like"/>
</dbReference>
<reference evidence="4" key="1">
    <citation type="submission" date="2023-01" db="EMBL/GenBank/DDBJ databases">
        <title>Metagenome sequencing of chrysophaentin producing Chrysophaeum taylorii.</title>
        <authorList>
            <person name="Davison J."/>
            <person name="Bewley C."/>
        </authorList>
    </citation>
    <scope>NUCLEOTIDE SEQUENCE</scope>
    <source>
        <strain evidence="4">NIES-1699</strain>
    </source>
</reference>
<dbReference type="InterPro" id="IPR016024">
    <property type="entry name" value="ARM-type_fold"/>
</dbReference>
<feature type="region of interest" description="Disordered" evidence="3">
    <location>
        <begin position="836"/>
        <end position="901"/>
    </location>
</feature>
<dbReference type="EMBL" id="JAQMWT010000570">
    <property type="protein sequence ID" value="KAJ8599391.1"/>
    <property type="molecule type" value="Genomic_DNA"/>
</dbReference>
<gene>
    <name evidence="4" type="ORF">CTAYLR_007037</name>
</gene>
<proteinExistence type="predicted"/>
<feature type="repeat" description="ARM" evidence="1">
    <location>
        <begin position="558"/>
        <end position="605"/>
    </location>
</feature>
<feature type="compositionally biased region" description="Polar residues" evidence="3">
    <location>
        <begin position="874"/>
        <end position="892"/>
    </location>
</feature>
<feature type="repeat" description="ARM" evidence="1">
    <location>
        <begin position="604"/>
        <end position="647"/>
    </location>
</feature>
<dbReference type="PANTHER" id="PTHR23315:SF7">
    <property type="entry name" value="U-BOX DOMAIN-CONTAINING PROTEIN 4"/>
    <property type="match status" value="1"/>
</dbReference>
<organism evidence="4 5">
    <name type="scientific">Chrysophaeum taylorii</name>
    <dbReference type="NCBI Taxonomy" id="2483200"/>
    <lineage>
        <taxon>Eukaryota</taxon>
        <taxon>Sar</taxon>
        <taxon>Stramenopiles</taxon>
        <taxon>Ochrophyta</taxon>
        <taxon>Pelagophyceae</taxon>
        <taxon>Pelagomonadales</taxon>
        <taxon>Pelagomonadaceae</taxon>
        <taxon>Chrysophaeum</taxon>
    </lineage>
</organism>
<keyword evidence="5" id="KW-1185">Reference proteome</keyword>
<dbReference type="SUPFAM" id="SSF48371">
    <property type="entry name" value="ARM repeat"/>
    <property type="match status" value="1"/>
</dbReference>
<feature type="region of interest" description="Disordered" evidence="3">
    <location>
        <begin position="799"/>
        <end position="819"/>
    </location>
</feature>
<dbReference type="Pfam" id="PF00514">
    <property type="entry name" value="Arm"/>
    <property type="match status" value="1"/>
</dbReference>
<evidence type="ECO:0000313" key="5">
    <source>
        <dbReference type="Proteomes" id="UP001230188"/>
    </source>
</evidence>
<name>A0AAD7U6V6_9STRA</name>
<dbReference type="PROSITE" id="PS50176">
    <property type="entry name" value="ARM_REPEAT"/>
    <property type="match status" value="2"/>
</dbReference>
<dbReference type="Gene3D" id="1.25.10.10">
    <property type="entry name" value="Leucine-rich Repeat Variant"/>
    <property type="match status" value="3"/>
</dbReference>
<sequence length="901" mass="97576">MAGQHQRDLSSAIPRSDVEHRINVRLGLAEILVAGRFTATIGTTPSTATRSVTTAASISAGAGRQREPRNNGCAWLVARDAQIVVSAIYRSEKISGERNPSALSVSGGAPTIPHGLETISRLVYAPPVAPLIVKVKLHFKEFVATAKYGIAAADLSFADAKVEEGSEAATPQGPRDRRASSIESLKGAIHITMEVQPRVLRSSCRRTSKVINELNERVRSLCSADEELVGADESLVETLRESVDDVNRIFRACEKPVHANVYAQTYKRELRQIEERIEFELALLESLQILLTADSDDAKIREARKVADMIDRLELARMVSGACVHALMKMLTDQTAAELVKEAAVAALVSISTWTKIRANLEIIGNYKNGLEALVNEVKDGTTRAQADAALVLRDLASASASFRAAVVQVGALKPLCALLDITPFDEEAEENEEFSYRDAACGAAARCLWNLSFENDQNREKIREAGCVRKLGAILGRINGRIISWSTYEAIAGALANLVLDEDNKRELEHDLDFDGLVLILDENTTPLPIKESTVRLLCNLMINSPQRRHTFATDTNLVPVLVGILTDRHLRPTGARLLTAAAAAVQQLALETPGKVAVARHGGIKTLMALVRSHGAESLKASAVLALATLARENINNEMLIIEAGLTSLCAFLRRAKTAAGQEVAVICLCRLSADAYARELIIRANAFPPLVNIVSHGTEAGRHAAAALILNLALDEEHQGTIVKAGAIAPLCALVDTGKYDARCAAAGALKNLTNLAVVRKTIASAWDMASVSPSFAQTHRFTEFQVDTFIDNRIKNNNKQRPKPTRSLSKWSESPEREIAFENELPAAIKSPTRAVSPSQMVPKMRKSGTVDALKRGISVMLPRRRRTLTSDSETSPANISADSSESSRGFPRNEAS</sequence>
<evidence type="ECO:0000256" key="3">
    <source>
        <dbReference type="SAM" id="MobiDB-lite"/>
    </source>
</evidence>
<dbReference type="Proteomes" id="UP001230188">
    <property type="component" value="Unassembled WGS sequence"/>
</dbReference>
<evidence type="ECO:0000313" key="4">
    <source>
        <dbReference type="EMBL" id="KAJ8599391.1"/>
    </source>
</evidence>
<protein>
    <submittedName>
        <fullName evidence="4">Uncharacterized protein</fullName>
    </submittedName>
</protein>
<comment type="caution">
    <text evidence="4">The sequence shown here is derived from an EMBL/GenBank/DDBJ whole genome shotgun (WGS) entry which is preliminary data.</text>
</comment>
<dbReference type="InterPro" id="IPR000225">
    <property type="entry name" value="Armadillo"/>
</dbReference>
<evidence type="ECO:0000256" key="1">
    <source>
        <dbReference type="PROSITE-ProRule" id="PRU00259"/>
    </source>
</evidence>
<accession>A0AAD7U6V6</accession>
<dbReference type="SMART" id="SM00185">
    <property type="entry name" value="ARM"/>
    <property type="match status" value="8"/>
</dbReference>